<protein>
    <recommendedName>
        <fullName evidence="3">Ribbon-helix-helix protein CopG domain-containing protein</fullName>
    </recommendedName>
</protein>
<gene>
    <name evidence="1" type="ORF">ISF26_23300</name>
</gene>
<evidence type="ECO:0008006" key="3">
    <source>
        <dbReference type="Google" id="ProtNLM"/>
    </source>
</evidence>
<reference evidence="1 2" key="1">
    <citation type="journal article" date="2021" name="Genome Biol. Evol.">
        <title>Complete Genome Sequencing of a Novel Gloeobacter Species from a Waterfall Cave in Mexico.</title>
        <authorList>
            <person name="Saw J.H."/>
            <person name="Cardona T."/>
            <person name="Montejano G."/>
        </authorList>
    </citation>
    <scope>NUCLEOTIDE SEQUENCE [LARGE SCALE GENOMIC DNA]</scope>
    <source>
        <strain evidence="1">MG652769</strain>
    </source>
</reference>
<keyword evidence="2" id="KW-1185">Reference proteome</keyword>
<accession>A0ABY3PLQ1</accession>
<dbReference type="EMBL" id="CP063845">
    <property type="protein sequence ID" value="UFP94621.1"/>
    <property type="molecule type" value="Genomic_DNA"/>
</dbReference>
<sequence length="76" mass="8652">MDSRPHRMPDPTTLKRFTVSLDAQDYDALCALAQAQRPPLPLQYAVRLAIRRFLDEYEGRAITLTPANAPAKRSKR</sequence>
<evidence type="ECO:0000313" key="1">
    <source>
        <dbReference type="EMBL" id="UFP94621.1"/>
    </source>
</evidence>
<evidence type="ECO:0000313" key="2">
    <source>
        <dbReference type="Proteomes" id="UP001054846"/>
    </source>
</evidence>
<organism evidence="1 2">
    <name type="scientific">Gloeobacter morelensis MG652769</name>
    <dbReference type="NCBI Taxonomy" id="2781736"/>
    <lineage>
        <taxon>Bacteria</taxon>
        <taxon>Bacillati</taxon>
        <taxon>Cyanobacteriota</taxon>
        <taxon>Cyanophyceae</taxon>
        <taxon>Gloeobacterales</taxon>
        <taxon>Gloeobacteraceae</taxon>
        <taxon>Gloeobacter</taxon>
        <taxon>Gloeobacter morelensis</taxon>
    </lineage>
</organism>
<dbReference type="RefSeq" id="WP_230841672.1">
    <property type="nucleotide sequence ID" value="NZ_CP063845.1"/>
</dbReference>
<proteinExistence type="predicted"/>
<dbReference type="Proteomes" id="UP001054846">
    <property type="component" value="Chromosome"/>
</dbReference>
<name>A0ABY3PLQ1_9CYAN</name>